<organism evidence="3 4">
    <name type="scientific">Mastacembelus armatus</name>
    <name type="common">zig-zag eel</name>
    <dbReference type="NCBI Taxonomy" id="205130"/>
    <lineage>
        <taxon>Eukaryota</taxon>
        <taxon>Metazoa</taxon>
        <taxon>Chordata</taxon>
        <taxon>Craniata</taxon>
        <taxon>Vertebrata</taxon>
        <taxon>Euteleostomi</taxon>
        <taxon>Actinopterygii</taxon>
        <taxon>Neopterygii</taxon>
        <taxon>Teleostei</taxon>
        <taxon>Neoteleostei</taxon>
        <taxon>Acanthomorphata</taxon>
        <taxon>Anabantaria</taxon>
        <taxon>Synbranchiformes</taxon>
        <taxon>Mastacembelidae</taxon>
        <taxon>Mastacembelus</taxon>
    </lineage>
</organism>
<keyword evidence="2" id="KW-1133">Transmembrane helix</keyword>
<dbReference type="PANTHER" id="PTHR33443">
    <property type="entry name" value="ZGC:112980"/>
    <property type="match status" value="1"/>
</dbReference>
<dbReference type="Ensembl" id="ENSMAMT00000038034.1">
    <property type="protein sequence ID" value="ENSMAMP00000049591.1"/>
    <property type="gene ID" value="ENSMAMG00000007639.2"/>
</dbReference>
<dbReference type="GeneTree" id="ENSGT00400000022459"/>
<proteinExistence type="predicted"/>
<accession>A0A7N9AWM9</accession>
<keyword evidence="2" id="KW-0472">Membrane</keyword>
<evidence type="ECO:0000256" key="2">
    <source>
        <dbReference type="SAM" id="Phobius"/>
    </source>
</evidence>
<reference evidence="3" key="2">
    <citation type="submission" date="2025-09" db="UniProtKB">
        <authorList>
            <consortium name="Ensembl"/>
        </authorList>
    </citation>
    <scope>IDENTIFICATION</scope>
</reference>
<sequence>MCTTGDSGEIIILSDDDDDDDVECDEEDDEPSVLITPLDEDLVVTFSRRAEVLPHARYDCPIHPFLATDNETNAPVATNYLICEQCFCYICDKLASECAVWCHSGCHCNSHKRSDFWNNIRKNLLLGVLHTFNLTLSEIDTHLRQAGSYFEFTSLFIIIIIFYLLICSYRPVYEFVSSFLNKADQQDGRAAAVMKLGAAEDFCQHFQFSGYTHTHTHTHTRTHSHLLTHLCVRHWDDVLLTSVLKGQNVLGFRKDKGKKDVLLEQISVVLLRAELLQRQRRYRELCRYLRVIKTNGTELGLQQVQDLIPFFMCMDGTLALAVQDLFVSQKGPACRLTPSLFLVYLRIFETATAPNVIVYYTAELCGSDVTWEPIKGQINICYNVYPNQALLLLVTGALGLRILNAAVSPVLPVLNTFKVFPSFVHLSNQLNRLLTFTQFSCSS</sequence>
<reference evidence="3" key="1">
    <citation type="submission" date="2025-08" db="UniProtKB">
        <authorList>
            <consortium name="Ensembl"/>
        </authorList>
    </citation>
    <scope>IDENTIFICATION</scope>
</reference>
<keyword evidence="2" id="KW-0812">Transmembrane</keyword>
<dbReference type="InterPro" id="IPR053234">
    <property type="entry name" value="RPM1_Interactor"/>
</dbReference>
<protein>
    <submittedName>
        <fullName evidence="3">Zgc:112980</fullName>
    </submittedName>
</protein>
<dbReference type="PANTHER" id="PTHR33443:SF30">
    <property type="entry name" value="SARCOSINE DEHYDROGENASE-2C PROTEIN"/>
    <property type="match status" value="1"/>
</dbReference>
<evidence type="ECO:0000313" key="4">
    <source>
        <dbReference type="Proteomes" id="UP000261640"/>
    </source>
</evidence>
<feature type="transmembrane region" description="Helical" evidence="2">
    <location>
        <begin position="149"/>
        <end position="166"/>
    </location>
</feature>
<feature type="region of interest" description="Disordered" evidence="1">
    <location>
        <begin position="1"/>
        <end position="26"/>
    </location>
</feature>
<evidence type="ECO:0000256" key="1">
    <source>
        <dbReference type="SAM" id="MobiDB-lite"/>
    </source>
</evidence>
<keyword evidence="4" id="KW-1185">Reference proteome</keyword>
<evidence type="ECO:0000313" key="3">
    <source>
        <dbReference type="Ensembl" id="ENSMAMP00000049591.1"/>
    </source>
</evidence>
<name>A0A7N9AWM9_9TELE</name>
<dbReference type="AlphaFoldDB" id="A0A7N9AWM9"/>
<feature type="compositionally biased region" description="Acidic residues" evidence="1">
    <location>
        <begin position="14"/>
        <end position="26"/>
    </location>
</feature>
<dbReference type="Proteomes" id="UP000261640">
    <property type="component" value="Unplaced"/>
</dbReference>